<comment type="subcellular location">
    <subcellularLocation>
        <location evidence="3">Cytoplasm</location>
    </subcellularLocation>
</comment>
<evidence type="ECO:0000259" key="4">
    <source>
        <dbReference type="Pfam" id="PF02576"/>
    </source>
</evidence>
<dbReference type="AlphaFoldDB" id="A0A2N7S5Z3"/>
<evidence type="ECO:0000313" key="6">
    <source>
        <dbReference type="Proteomes" id="UP000235739"/>
    </source>
</evidence>
<dbReference type="PANTHER" id="PTHR33867:SF1">
    <property type="entry name" value="RIBOSOME MATURATION FACTOR RIMP"/>
    <property type="match status" value="1"/>
</dbReference>
<comment type="function">
    <text evidence="3">Required for maturation of 30S ribosomal subunits.</text>
</comment>
<dbReference type="Gene3D" id="3.30.300.70">
    <property type="entry name" value="RimP-like superfamily, N-terminal"/>
    <property type="match status" value="1"/>
</dbReference>
<comment type="similarity">
    <text evidence="3">Belongs to the RimP family.</text>
</comment>
<feature type="domain" description="Ribosome maturation factor RimP N-terminal" evidence="4">
    <location>
        <begin position="20"/>
        <end position="94"/>
    </location>
</feature>
<dbReference type="Proteomes" id="UP000235739">
    <property type="component" value="Unassembled WGS sequence"/>
</dbReference>
<evidence type="ECO:0000256" key="3">
    <source>
        <dbReference type="HAMAP-Rule" id="MF_01077"/>
    </source>
</evidence>
<dbReference type="CDD" id="cd01734">
    <property type="entry name" value="YlxS_C"/>
    <property type="match status" value="1"/>
</dbReference>
<dbReference type="EMBL" id="PNQX01000001">
    <property type="protein sequence ID" value="PMQ21552.1"/>
    <property type="molecule type" value="Genomic_DNA"/>
</dbReference>
<name>A0A2N7S5Z3_9MICC</name>
<reference evidence="5 6" key="1">
    <citation type="journal article" date="2017" name="Elife">
        <title>Extensive horizontal gene transfer in cheese-associated bacteria.</title>
        <authorList>
            <person name="Bonham K.S."/>
            <person name="Wolfe B.E."/>
            <person name="Dutton R.J."/>
        </authorList>
    </citation>
    <scope>NUCLEOTIDE SEQUENCE [LARGE SCALE GENOMIC DNA]</scope>
    <source>
        <strain evidence="5 6">JB182</strain>
    </source>
</reference>
<keyword evidence="2 3" id="KW-0690">Ribosome biogenesis</keyword>
<dbReference type="HAMAP" id="MF_01077">
    <property type="entry name" value="RimP"/>
    <property type="match status" value="1"/>
</dbReference>
<dbReference type="SUPFAM" id="SSF75420">
    <property type="entry name" value="YhbC-like, N-terminal domain"/>
    <property type="match status" value="1"/>
</dbReference>
<dbReference type="Pfam" id="PF02576">
    <property type="entry name" value="RimP_N"/>
    <property type="match status" value="1"/>
</dbReference>
<accession>A0A2N7S5Z3</accession>
<evidence type="ECO:0000256" key="2">
    <source>
        <dbReference type="ARBA" id="ARBA00022517"/>
    </source>
</evidence>
<dbReference type="GO" id="GO:0006412">
    <property type="term" value="P:translation"/>
    <property type="evidence" value="ECO:0007669"/>
    <property type="project" value="TreeGrafter"/>
</dbReference>
<dbReference type="GO" id="GO:0000028">
    <property type="term" value="P:ribosomal small subunit assembly"/>
    <property type="evidence" value="ECO:0007669"/>
    <property type="project" value="TreeGrafter"/>
</dbReference>
<protein>
    <recommendedName>
        <fullName evidence="3">Ribosome maturation factor RimP</fullName>
    </recommendedName>
</protein>
<keyword evidence="1 3" id="KW-0963">Cytoplasm</keyword>
<dbReference type="InterPro" id="IPR028989">
    <property type="entry name" value="RimP_N"/>
</dbReference>
<sequence length="188" mass="20662">MTGMPADTEQEAQRLTALLSKEVESHGLLLEEVSLRPSGKQMIVQIIVDKADGHESLNLDELGEVTTTISNALDKDAVYASAAPYELEVSSPGLSRPLTAQRHWIRAINRMVKISLADGTKLRGRLLEVNDSDVLVAEHREPAKKGMKVKVLDPVTHAFENIRKAVVDPELNFDDALLDTIDTEDLEG</sequence>
<evidence type="ECO:0000256" key="1">
    <source>
        <dbReference type="ARBA" id="ARBA00022490"/>
    </source>
</evidence>
<dbReference type="GO" id="GO:0005829">
    <property type="term" value="C:cytosol"/>
    <property type="evidence" value="ECO:0007669"/>
    <property type="project" value="TreeGrafter"/>
</dbReference>
<dbReference type="InterPro" id="IPR035956">
    <property type="entry name" value="RimP_N_sf"/>
</dbReference>
<evidence type="ECO:0000313" key="5">
    <source>
        <dbReference type="EMBL" id="PMQ21552.1"/>
    </source>
</evidence>
<proteinExistence type="inferred from homology"/>
<gene>
    <name evidence="3" type="primary">rimP</name>
    <name evidence="5" type="ORF">CIK84_08455</name>
</gene>
<organism evidence="5 6">
    <name type="scientific">Glutamicibacter arilaitensis</name>
    <dbReference type="NCBI Taxonomy" id="256701"/>
    <lineage>
        <taxon>Bacteria</taxon>
        <taxon>Bacillati</taxon>
        <taxon>Actinomycetota</taxon>
        <taxon>Actinomycetes</taxon>
        <taxon>Micrococcales</taxon>
        <taxon>Micrococcaceae</taxon>
        <taxon>Glutamicibacter</taxon>
    </lineage>
</organism>
<dbReference type="RefSeq" id="WP_102598048.1">
    <property type="nucleotide sequence ID" value="NZ_JABUYH010000039.1"/>
</dbReference>
<comment type="caution">
    <text evidence="5">The sequence shown here is derived from an EMBL/GenBank/DDBJ whole genome shotgun (WGS) entry which is preliminary data.</text>
</comment>
<dbReference type="InterPro" id="IPR028998">
    <property type="entry name" value="RimP_C"/>
</dbReference>
<dbReference type="PANTHER" id="PTHR33867">
    <property type="entry name" value="RIBOSOME MATURATION FACTOR RIMP"/>
    <property type="match status" value="1"/>
</dbReference>
<dbReference type="InterPro" id="IPR003728">
    <property type="entry name" value="Ribosome_maturation_RimP"/>
</dbReference>